<protein>
    <submittedName>
        <fullName evidence="6">RRM domain-containing protein</fullName>
    </submittedName>
</protein>
<dbReference type="GO" id="GO:0003723">
    <property type="term" value="F:RNA binding"/>
    <property type="evidence" value="ECO:0007669"/>
    <property type="project" value="UniProtKB-UniRule"/>
</dbReference>
<feature type="domain" description="RRM" evidence="4">
    <location>
        <begin position="363"/>
        <end position="457"/>
    </location>
</feature>
<feature type="region of interest" description="Disordered" evidence="3">
    <location>
        <begin position="114"/>
        <end position="244"/>
    </location>
</feature>
<keyword evidence="1 2" id="KW-0694">RNA-binding</keyword>
<dbReference type="PROSITE" id="PS50102">
    <property type="entry name" value="RRM"/>
    <property type="match status" value="1"/>
</dbReference>
<dbReference type="WBParaSite" id="GPLIN_000976100">
    <property type="protein sequence ID" value="GPLIN_000976100"/>
    <property type="gene ID" value="GPLIN_000976100"/>
</dbReference>
<dbReference type="SUPFAM" id="SSF54928">
    <property type="entry name" value="RNA-binding domain, RBD"/>
    <property type="match status" value="1"/>
</dbReference>
<feature type="compositionally biased region" description="Polar residues" evidence="3">
    <location>
        <begin position="187"/>
        <end position="197"/>
    </location>
</feature>
<name>A0A183CA62_GLOPA</name>
<feature type="compositionally biased region" description="Low complexity" evidence="3">
    <location>
        <begin position="337"/>
        <end position="348"/>
    </location>
</feature>
<keyword evidence="5" id="KW-1185">Reference proteome</keyword>
<feature type="compositionally biased region" description="Basic residues" evidence="3">
    <location>
        <begin position="145"/>
        <end position="156"/>
    </location>
</feature>
<feature type="compositionally biased region" description="Basic and acidic residues" evidence="3">
    <location>
        <begin position="166"/>
        <end position="177"/>
    </location>
</feature>
<feature type="compositionally biased region" description="Polar residues" evidence="3">
    <location>
        <begin position="114"/>
        <end position="124"/>
    </location>
</feature>
<feature type="compositionally biased region" description="Basic and acidic residues" evidence="3">
    <location>
        <begin position="131"/>
        <end position="144"/>
    </location>
</feature>
<dbReference type="Pfam" id="PF00076">
    <property type="entry name" value="RRM_1"/>
    <property type="match status" value="2"/>
</dbReference>
<evidence type="ECO:0000313" key="5">
    <source>
        <dbReference type="Proteomes" id="UP000050741"/>
    </source>
</evidence>
<proteinExistence type="predicted"/>
<feature type="region of interest" description="Disordered" evidence="3">
    <location>
        <begin position="334"/>
        <end position="356"/>
    </location>
</feature>
<dbReference type="Gene3D" id="3.30.70.330">
    <property type="match status" value="2"/>
</dbReference>
<reference evidence="6" key="3">
    <citation type="submission" date="2016-06" db="UniProtKB">
        <authorList>
            <consortium name="WormBaseParasite"/>
        </authorList>
    </citation>
    <scope>IDENTIFICATION</scope>
</reference>
<evidence type="ECO:0000313" key="6">
    <source>
        <dbReference type="WBParaSite" id="GPLIN_000976100"/>
    </source>
</evidence>
<dbReference type="PANTHER" id="PTHR10352">
    <property type="entry name" value="EUKARYOTIC TRANSLATION INITIATION FACTOR 3 SUBUNIT G"/>
    <property type="match status" value="1"/>
</dbReference>
<dbReference type="Proteomes" id="UP000050741">
    <property type="component" value="Unassembled WGS sequence"/>
</dbReference>
<organism evidence="5 6">
    <name type="scientific">Globodera pallida</name>
    <name type="common">Potato cyst nematode worm</name>
    <name type="synonym">Heterodera pallida</name>
    <dbReference type="NCBI Taxonomy" id="36090"/>
    <lineage>
        <taxon>Eukaryota</taxon>
        <taxon>Metazoa</taxon>
        <taxon>Ecdysozoa</taxon>
        <taxon>Nematoda</taxon>
        <taxon>Chromadorea</taxon>
        <taxon>Rhabditida</taxon>
        <taxon>Tylenchina</taxon>
        <taxon>Tylenchomorpha</taxon>
        <taxon>Tylenchoidea</taxon>
        <taxon>Heteroderidae</taxon>
        <taxon>Heteroderinae</taxon>
        <taxon>Globodera</taxon>
    </lineage>
</organism>
<evidence type="ECO:0000256" key="2">
    <source>
        <dbReference type="PROSITE-ProRule" id="PRU00176"/>
    </source>
</evidence>
<dbReference type="InterPro" id="IPR035979">
    <property type="entry name" value="RBD_domain_sf"/>
</dbReference>
<accession>A0A183CA62</accession>
<reference evidence="5" key="2">
    <citation type="submission" date="2014-05" db="EMBL/GenBank/DDBJ databases">
        <title>The genome and life-stage specific transcriptomes of Globodera pallida elucidate key aspects of plant parasitism by a cyst nematode.</title>
        <authorList>
            <person name="Cotton J.A."/>
            <person name="Lilley C.J."/>
            <person name="Jones L.M."/>
            <person name="Kikuchi T."/>
            <person name="Reid A.J."/>
            <person name="Thorpe P."/>
            <person name="Tsai I.J."/>
            <person name="Beasley H."/>
            <person name="Blok V."/>
            <person name="Cock P.J.A."/>
            <person name="Van den Akker S.E."/>
            <person name="Holroyd N."/>
            <person name="Hunt M."/>
            <person name="Mantelin S."/>
            <person name="Naghra H."/>
            <person name="Pain A."/>
            <person name="Palomares-Rius J.E."/>
            <person name="Zarowiecki M."/>
            <person name="Berriman M."/>
            <person name="Jones J.T."/>
            <person name="Urwin P.E."/>
        </authorList>
    </citation>
    <scope>NUCLEOTIDE SEQUENCE [LARGE SCALE GENOMIC DNA]</scope>
    <source>
        <strain evidence="5">Lindley</strain>
    </source>
</reference>
<evidence type="ECO:0000256" key="3">
    <source>
        <dbReference type="SAM" id="MobiDB-lite"/>
    </source>
</evidence>
<feature type="compositionally biased region" description="Acidic residues" evidence="3">
    <location>
        <begin position="286"/>
        <end position="304"/>
    </location>
</feature>
<feature type="region of interest" description="Disordered" evidence="3">
    <location>
        <begin position="543"/>
        <end position="581"/>
    </location>
</feature>
<sequence>MISSKLVEADEERMLLEEAGEIVDDDKMDAEMEEALLGSATGNVCNGTEKTLSMGHSNGENGIGRKEQANTKKSMFGANSEQHLKQFQFNMYGAPSSGTIKFGGGMDLSLLSTNSSKSDTSVNGGTLGNRADVKSKVKNPEKVAKRTGKRIVKRKTAQNSPVEPATEPKKLVAERSANRIRKRRSQSVDSVLQSKWDISSPMVDITASDRSFDAPVPSKITRQSEGTGRMENISSNSKKSEKTSAKFSFFSSTDRMMSDWTEKDRNVVDSGSEYDEEKTPNSGVSDDTEEGGSVDDQSDDGLDAEGENEVRFLGLISQKATAKSKLYADERDNNKRLSLTSTTTSPPTFRERPSQHNEFSAKTTLFVCPVPPNLDENGLKRYFLRFGQIRCVIVARNPVSGEHRGFGFVSFCSERSAVAAFAEKGQIWPFNLTWYRSKQQYSLPAPNTKIIVSHVSENCTESALLARFGRYGAIDCVRIGRTANDGRMALIQFANWPSASHAIAVNSKHCKWAANQGESPPKNGSPKWDNIFDVSKSSTAADRSFFSPSTRRSMGDRPNVRKQFFPDNFQQERRSRSVGRSVSIHRPATAIASSNLFSVQCTAPAAAAATRPNT</sequence>
<feature type="compositionally biased region" description="Polar residues" evidence="3">
    <location>
        <begin position="543"/>
        <end position="552"/>
    </location>
</feature>
<feature type="region of interest" description="Disordered" evidence="3">
    <location>
        <begin position="261"/>
        <end position="304"/>
    </location>
</feature>
<dbReference type="SMART" id="SM00360">
    <property type="entry name" value="RRM"/>
    <property type="match status" value="2"/>
</dbReference>
<evidence type="ECO:0000259" key="4">
    <source>
        <dbReference type="PROSITE" id="PS50102"/>
    </source>
</evidence>
<dbReference type="InterPro" id="IPR000504">
    <property type="entry name" value="RRM_dom"/>
</dbReference>
<evidence type="ECO:0000256" key="1">
    <source>
        <dbReference type="ARBA" id="ARBA00022884"/>
    </source>
</evidence>
<dbReference type="InterPro" id="IPR012677">
    <property type="entry name" value="Nucleotide-bd_a/b_plait_sf"/>
</dbReference>
<dbReference type="AlphaFoldDB" id="A0A183CA62"/>
<reference evidence="5" key="1">
    <citation type="submission" date="2013-12" db="EMBL/GenBank/DDBJ databases">
        <authorList>
            <person name="Aslett M."/>
        </authorList>
    </citation>
    <scope>NUCLEOTIDE SEQUENCE [LARGE SCALE GENOMIC DNA]</scope>
    <source>
        <strain evidence="5">Lindley</strain>
    </source>
</reference>